<proteinExistence type="predicted"/>
<comment type="caution">
    <text evidence="1">The sequence shown here is derived from an EMBL/GenBank/DDBJ whole genome shotgun (WGS) entry which is preliminary data.</text>
</comment>
<evidence type="ECO:0000313" key="1">
    <source>
        <dbReference type="EMBL" id="GCE15100.1"/>
    </source>
</evidence>
<gene>
    <name evidence="1" type="ORF">KTT_49590</name>
</gene>
<evidence type="ECO:0000313" key="2">
    <source>
        <dbReference type="Proteomes" id="UP000287352"/>
    </source>
</evidence>
<dbReference type="OrthoDB" id="172826at2"/>
<dbReference type="AlphaFoldDB" id="A0A402A7G9"/>
<accession>A0A402A7G9</accession>
<keyword evidence="2" id="KW-1185">Reference proteome</keyword>
<protein>
    <submittedName>
        <fullName evidence="1">Uncharacterized protein</fullName>
    </submittedName>
</protein>
<dbReference type="RefSeq" id="WP_126582608.1">
    <property type="nucleotide sequence ID" value="NZ_BIFR01000002.1"/>
</dbReference>
<name>A0A402A7G9_9CHLR</name>
<organism evidence="1 2">
    <name type="scientific">Tengunoibacter tsumagoiensis</name>
    <dbReference type="NCBI Taxonomy" id="2014871"/>
    <lineage>
        <taxon>Bacteria</taxon>
        <taxon>Bacillati</taxon>
        <taxon>Chloroflexota</taxon>
        <taxon>Ktedonobacteria</taxon>
        <taxon>Ktedonobacterales</taxon>
        <taxon>Dictyobacteraceae</taxon>
        <taxon>Tengunoibacter</taxon>
    </lineage>
</organism>
<reference evidence="2" key="1">
    <citation type="submission" date="2018-12" db="EMBL/GenBank/DDBJ databases">
        <title>Tengunoibacter tsumagoiensis gen. nov., sp. nov., Dictyobacter kobayashii sp. nov., D. alpinus sp. nov., and D. joshuensis sp. nov. and description of Dictyobacteraceae fam. nov. within the order Ktedonobacterales isolated from Tengu-no-mugimeshi.</title>
        <authorList>
            <person name="Wang C.M."/>
            <person name="Zheng Y."/>
            <person name="Sakai Y."/>
            <person name="Toyoda A."/>
            <person name="Minakuchi Y."/>
            <person name="Abe K."/>
            <person name="Yokota A."/>
            <person name="Yabe S."/>
        </authorList>
    </citation>
    <scope>NUCLEOTIDE SEQUENCE [LARGE SCALE GENOMIC DNA]</scope>
    <source>
        <strain evidence="2">Uno3</strain>
    </source>
</reference>
<dbReference type="EMBL" id="BIFR01000002">
    <property type="protein sequence ID" value="GCE15100.1"/>
    <property type="molecule type" value="Genomic_DNA"/>
</dbReference>
<dbReference type="Proteomes" id="UP000287352">
    <property type="component" value="Unassembled WGS sequence"/>
</dbReference>
<sequence>MKSNIQRMRENFEREAQGASNGLYGLAVVSNHEAITAHMERIYDHLQQLHLAGKQEEVRAILIDDDVWNMKGELFDGPDTEGGHH</sequence>